<sequence>MVELLQKCEEHNTALSYRWNPSKYVILDHSIRDAIDYQLYGELNLAYLSVPFKSSGHVSTTDLITANTTMALAIFVQFAAIDVNPRGFGHLLSARFHVQTVRAHLDYGQVIGSVLPSSLDKKRLRQLRLEYLQANLNKRRSEAKSRLLSAYRPTVCLNPILWLLMSRIERSFCVRWRLAKAEIIQLRQQNTFILERLAHASNVAATKKPASTLASSPLVSSSLTSLSLASDFQLQPKPSQKRPPSSDLGSPPLQKAAKLKTSTFLPSQMDAAHTFNDDYDPLDSSDLRDPD</sequence>
<dbReference type="OrthoDB" id="425681at2759"/>
<feature type="compositionally biased region" description="Low complexity" evidence="1">
    <location>
        <begin position="233"/>
        <end position="246"/>
    </location>
</feature>
<protein>
    <submittedName>
        <fullName evidence="2">Uncharacterized protein</fullName>
    </submittedName>
</protein>
<evidence type="ECO:0000313" key="3">
    <source>
        <dbReference type="Proteomes" id="UP000252139"/>
    </source>
</evidence>
<name>A0A367JI27_RHIAZ</name>
<dbReference type="Proteomes" id="UP000252139">
    <property type="component" value="Unassembled WGS sequence"/>
</dbReference>
<organism evidence="2 3">
    <name type="scientific">Rhizopus azygosporus</name>
    <name type="common">Rhizopus microsporus var. azygosporus</name>
    <dbReference type="NCBI Taxonomy" id="86630"/>
    <lineage>
        <taxon>Eukaryota</taxon>
        <taxon>Fungi</taxon>
        <taxon>Fungi incertae sedis</taxon>
        <taxon>Mucoromycota</taxon>
        <taxon>Mucoromycotina</taxon>
        <taxon>Mucoromycetes</taxon>
        <taxon>Mucorales</taxon>
        <taxon>Mucorineae</taxon>
        <taxon>Rhizopodaceae</taxon>
        <taxon>Rhizopus</taxon>
    </lineage>
</organism>
<feature type="region of interest" description="Disordered" evidence="1">
    <location>
        <begin position="233"/>
        <end position="253"/>
    </location>
</feature>
<keyword evidence="3" id="KW-1185">Reference proteome</keyword>
<evidence type="ECO:0000256" key="1">
    <source>
        <dbReference type="SAM" id="MobiDB-lite"/>
    </source>
</evidence>
<comment type="caution">
    <text evidence="2">The sequence shown here is derived from an EMBL/GenBank/DDBJ whole genome shotgun (WGS) entry which is preliminary data.</text>
</comment>
<evidence type="ECO:0000313" key="2">
    <source>
        <dbReference type="EMBL" id="RCH89593.1"/>
    </source>
</evidence>
<gene>
    <name evidence="2" type="ORF">CU097_003648</name>
</gene>
<proteinExistence type="predicted"/>
<dbReference type="EMBL" id="PJQL01001261">
    <property type="protein sequence ID" value="RCH89593.1"/>
    <property type="molecule type" value="Genomic_DNA"/>
</dbReference>
<accession>A0A367JI27</accession>
<dbReference type="AlphaFoldDB" id="A0A367JI27"/>
<reference evidence="2 3" key="1">
    <citation type="journal article" date="2018" name="G3 (Bethesda)">
        <title>Phylogenetic and Phylogenomic Definition of Rhizopus Species.</title>
        <authorList>
            <person name="Gryganskyi A.P."/>
            <person name="Golan J."/>
            <person name="Dolatabadi S."/>
            <person name="Mondo S."/>
            <person name="Robb S."/>
            <person name="Idnurm A."/>
            <person name="Muszewska A."/>
            <person name="Steczkiewicz K."/>
            <person name="Masonjones S."/>
            <person name="Liao H.L."/>
            <person name="Gajdeczka M.T."/>
            <person name="Anike F."/>
            <person name="Vuek A."/>
            <person name="Anishchenko I.M."/>
            <person name="Voigt K."/>
            <person name="de Hoog G.S."/>
            <person name="Smith M.E."/>
            <person name="Heitman J."/>
            <person name="Vilgalys R."/>
            <person name="Stajich J.E."/>
        </authorList>
    </citation>
    <scope>NUCLEOTIDE SEQUENCE [LARGE SCALE GENOMIC DNA]</scope>
    <source>
        <strain evidence="2 3">CBS 357.93</strain>
    </source>
</reference>
<feature type="region of interest" description="Disordered" evidence="1">
    <location>
        <begin position="272"/>
        <end position="291"/>
    </location>
</feature>